<dbReference type="Proteomes" id="UP000027182">
    <property type="component" value="Chromosome"/>
</dbReference>
<organism evidence="9 10">
    <name type="scientific">Mycoplasmopsis bovis CQ-W70</name>
    <dbReference type="NCBI Taxonomy" id="1316930"/>
    <lineage>
        <taxon>Bacteria</taxon>
        <taxon>Bacillati</taxon>
        <taxon>Mycoplasmatota</taxon>
        <taxon>Mycoplasmoidales</taxon>
        <taxon>Metamycoplasmataceae</taxon>
        <taxon>Mycoplasmopsis</taxon>
    </lineage>
</organism>
<dbReference type="SUPFAM" id="SSF101821">
    <property type="entry name" value="Aminopeptidase/glucanase lid domain"/>
    <property type="match status" value="1"/>
</dbReference>
<proteinExistence type="inferred from homology"/>
<dbReference type="AlphaFoldDB" id="A0A059Y945"/>
<dbReference type="GO" id="GO:0004177">
    <property type="term" value="F:aminopeptidase activity"/>
    <property type="evidence" value="ECO:0007669"/>
    <property type="project" value="UniProtKB-UniRule"/>
</dbReference>
<dbReference type="Gene3D" id="3.40.630.10">
    <property type="entry name" value="Zn peptidases"/>
    <property type="match status" value="1"/>
</dbReference>
<dbReference type="GO" id="GO:0006508">
    <property type="term" value="P:proteolysis"/>
    <property type="evidence" value="ECO:0007669"/>
    <property type="project" value="UniProtKB-KW"/>
</dbReference>
<dbReference type="GO" id="GO:0046872">
    <property type="term" value="F:metal ion binding"/>
    <property type="evidence" value="ECO:0007669"/>
    <property type="project" value="UniProtKB-UniRule"/>
</dbReference>
<sequence length="362" mass="39586">MNKGEFKNRLVKYLEAEGISRYESNIAKMMEAEINKNNCFTVSYDNFGSIIFHKKSKFLNAPKFMVAAHMDEVGFLVKGIHENGQIKLSSVGGLWPSVVIGTKAVLINSNGKRFNGVFGHTSIHIMEAEKRSKALTMNDLYADFGFFSEQEAKDNGIEVGNVVLMTGETVYLDNPDLLAGKAMDNRAGVCVLEHIAKELENEDLGVDLYLVGTVQEEVGTRGAKTSVSLINPEFAIALDTTSTHDTIGTIPGTTKIGNGAAIRIKDGGMMANPQLVEFMCRIGRKNNIKHYKFISMGGGTDAAELQYAKGGAITLTISLPQRYLHSPIGLISINDLIESTKLITETIKAINADVYATIFKYK</sequence>
<evidence type="ECO:0000256" key="1">
    <source>
        <dbReference type="ARBA" id="ARBA00006272"/>
    </source>
</evidence>
<keyword evidence="4 8" id="KW-0479">Metal-binding</keyword>
<gene>
    <name evidence="9" type="ORF">K668_03255</name>
</gene>
<dbReference type="RefSeq" id="WP_013954986.1">
    <property type="nucleotide sequence ID" value="NZ_CP005933.1"/>
</dbReference>
<evidence type="ECO:0000256" key="6">
    <source>
        <dbReference type="PIRNR" id="PIRNR001123"/>
    </source>
</evidence>
<evidence type="ECO:0000256" key="4">
    <source>
        <dbReference type="ARBA" id="ARBA00022723"/>
    </source>
</evidence>
<dbReference type="Pfam" id="PF05343">
    <property type="entry name" value="Peptidase_M42"/>
    <property type="match status" value="1"/>
</dbReference>
<dbReference type="SUPFAM" id="SSF53187">
    <property type="entry name" value="Zn-dependent exopeptidases"/>
    <property type="match status" value="1"/>
</dbReference>
<dbReference type="InterPro" id="IPR023367">
    <property type="entry name" value="Peptidase_M42_dom2"/>
</dbReference>
<reference evidence="9 10" key="1">
    <citation type="submission" date="2013-04" db="EMBL/GenBank/DDBJ databases">
        <authorList>
            <person name="Lin L."/>
            <person name="Zeng Z."/>
            <person name="Xie J."/>
            <person name="Luo L."/>
            <person name="Yang Z."/>
            <person name="Liang W."/>
            <person name="Lin H."/>
            <person name="Dong C."/>
            <person name="Sun Y."/>
        </authorList>
    </citation>
    <scope>NUCLEOTIDE SEQUENCE [LARGE SCALE GENOMIC DNA]</scope>
    <source>
        <strain evidence="9 10">CQ-W70</strain>
    </source>
</reference>
<dbReference type="PANTHER" id="PTHR32481:SF0">
    <property type="entry name" value="AMINOPEPTIDASE YPDE-RELATED"/>
    <property type="match status" value="1"/>
</dbReference>
<dbReference type="HOGENOM" id="CLU_047249_0_0_14"/>
<dbReference type="InterPro" id="IPR051464">
    <property type="entry name" value="Peptidase_M42_aminopept"/>
</dbReference>
<feature type="binding site" evidence="8">
    <location>
        <position position="239"/>
    </location>
    <ligand>
        <name>Zn(2+)</name>
        <dbReference type="ChEBI" id="CHEBI:29105"/>
        <label>1</label>
    </ligand>
</feature>
<dbReference type="PANTHER" id="PTHR32481">
    <property type="entry name" value="AMINOPEPTIDASE"/>
    <property type="match status" value="1"/>
</dbReference>
<comment type="cofactor">
    <cofactor evidence="8">
        <name>a divalent metal cation</name>
        <dbReference type="ChEBI" id="CHEBI:60240"/>
    </cofactor>
    <text evidence="8">Binds 2 divalent metal cations per subunit.</text>
</comment>
<keyword evidence="5" id="KW-0378">Hydrolase</keyword>
<dbReference type="Gene3D" id="2.40.30.40">
    <property type="entry name" value="Peptidase M42, domain 2"/>
    <property type="match status" value="1"/>
</dbReference>
<dbReference type="PATRIC" id="fig|1316930.3.peg.665"/>
<comment type="similarity">
    <text evidence="1 6">Belongs to the peptidase M42 family.</text>
</comment>
<keyword evidence="3" id="KW-0645">Protease</keyword>
<feature type="binding site" evidence="8">
    <location>
        <position position="184"/>
    </location>
    <ligand>
        <name>Zn(2+)</name>
        <dbReference type="ChEBI" id="CHEBI:29105"/>
        <label>1</label>
    </ligand>
</feature>
<protein>
    <submittedName>
        <fullName evidence="9">Endoglucanase</fullName>
    </submittedName>
</protein>
<dbReference type="InterPro" id="IPR008007">
    <property type="entry name" value="Peptidase_M42"/>
</dbReference>
<evidence type="ECO:0000256" key="5">
    <source>
        <dbReference type="ARBA" id="ARBA00022801"/>
    </source>
</evidence>
<feature type="binding site" evidence="8">
    <location>
        <position position="69"/>
    </location>
    <ligand>
        <name>Zn(2+)</name>
        <dbReference type="ChEBI" id="CHEBI:29105"/>
        <label>1</label>
    </ligand>
</feature>
<evidence type="ECO:0000256" key="2">
    <source>
        <dbReference type="ARBA" id="ARBA00022438"/>
    </source>
</evidence>
<feature type="binding site" evidence="8">
    <location>
        <position position="325"/>
    </location>
    <ligand>
        <name>Zn(2+)</name>
        <dbReference type="ChEBI" id="CHEBI:29105"/>
        <label>2</label>
    </ligand>
</feature>
<dbReference type="PIRSF" id="PIRSF001123">
    <property type="entry name" value="PepA_GA"/>
    <property type="match status" value="1"/>
</dbReference>
<evidence type="ECO:0000313" key="9">
    <source>
        <dbReference type="EMBL" id="AIA34221.1"/>
    </source>
</evidence>
<evidence type="ECO:0000256" key="8">
    <source>
        <dbReference type="PIRSR" id="PIRSR001123-2"/>
    </source>
</evidence>
<dbReference type="EMBL" id="CP005933">
    <property type="protein sequence ID" value="AIA34221.1"/>
    <property type="molecule type" value="Genomic_DNA"/>
</dbReference>
<feature type="binding site" evidence="8">
    <location>
        <position position="217"/>
    </location>
    <ligand>
        <name>Zn(2+)</name>
        <dbReference type="ChEBI" id="CHEBI:29105"/>
        <label>2</label>
    </ligand>
</feature>
<evidence type="ECO:0000256" key="3">
    <source>
        <dbReference type="ARBA" id="ARBA00022670"/>
    </source>
</evidence>
<evidence type="ECO:0000256" key="7">
    <source>
        <dbReference type="PIRSR" id="PIRSR001123-1"/>
    </source>
</evidence>
<accession>A0A059Y945</accession>
<feature type="active site" description="Proton acceptor" evidence="7">
    <location>
        <position position="216"/>
    </location>
</feature>
<keyword evidence="2" id="KW-0031">Aminopeptidase</keyword>
<feature type="binding site" evidence="8">
    <location>
        <position position="184"/>
    </location>
    <ligand>
        <name>Zn(2+)</name>
        <dbReference type="ChEBI" id="CHEBI:29105"/>
        <label>2</label>
    </ligand>
</feature>
<name>A0A059Y945_MYCBV</name>
<evidence type="ECO:0000313" key="10">
    <source>
        <dbReference type="Proteomes" id="UP000027182"/>
    </source>
</evidence>
<dbReference type="KEGG" id="mbq:K668_03255"/>